<keyword evidence="3" id="KW-1185">Reference proteome</keyword>
<dbReference type="Proteomes" id="UP000008694">
    <property type="component" value="Unassembled WGS sequence"/>
</dbReference>
<reference evidence="3" key="1">
    <citation type="journal article" date="2011" name="Nat. Genet.">
        <title>The Arabidopsis lyrata genome sequence and the basis of rapid genome size change.</title>
        <authorList>
            <person name="Hu T.T."/>
            <person name="Pattyn P."/>
            <person name="Bakker E.G."/>
            <person name="Cao J."/>
            <person name="Cheng J.-F."/>
            <person name="Clark R.M."/>
            <person name="Fahlgren N."/>
            <person name="Fawcett J.A."/>
            <person name="Grimwood J."/>
            <person name="Gundlach H."/>
            <person name="Haberer G."/>
            <person name="Hollister J.D."/>
            <person name="Ossowski S."/>
            <person name="Ottilar R.P."/>
            <person name="Salamov A.A."/>
            <person name="Schneeberger K."/>
            <person name="Spannagl M."/>
            <person name="Wang X."/>
            <person name="Yang L."/>
            <person name="Nasrallah M.E."/>
            <person name="Bergelson J."/>
            <person name="Carrington J.C."/>
            <person name="Gaut B.S."/>
            <person name="Schmutz J."/>
            <person name="Mayer K.F.X."/>
            <person name="Van de Peer Y."/>
            <person name="Grigoriev I.V."/>
            <person name="Nordborg M."/>
            <person name="Weigel D."/>
            <person name="Guo Y.-L."/>
        </authorList>
    </citation>
    <scope>NUCLEOTIDE SEQUENCE [LARGE SCALE GENOMIC DNA]</scope>
    <source>
        <strain evidence="3">cv. MN47</strain>
    </source>
</reference>
<keyword evidence="1" id="KW-1133">Transmembrane helix</keyword>
<dbReference type="Gramene" id="scaffold_300953.1">
    <property type="protein sequence ID" value="scaffold_300953.1"/>
    <property type="gene ID" value="scaffold_300953.1"/>
</dbReference>
<accession>D7L748</accession>
<organism evidence="3">
    <name type="scientific">Arabidopsis lyrata subsp. lyrata</name>
    <name type="common">Lyre-leaved rock-cress</name>
    <dbReference type="NCBI Taxonomy" id="81972"/>
    <lineage>
        <taxon>Eukaryota</taxon>
        <taxon>Viridiplantae</taxon>
        <taxon>Streptophyta</taxon>
        <taxon>Embryophyta</taxon>
        <taxon>Tracheophyta</taxon>
        <taxon>Spermatophyta</taxon>
        <taxon>Magnoliopsida</taxon>
        <taxon>eudicotyledons</taxon>
        <taxon>Gunneridae</taxon>
        <taxon>Pentapetalae</taxon>
        <taxon>rosids</taxon>
        <taxon>malvids</taxon>
        <taxon>Brassicales</taxon>
        <taxon>Brassicaceae</taxon>
        <taxon>Camelineae</taxon>
        <taxon>Arabidopsis</taxon>
    </lineage>
</organism>
<keyword evidence="1" id="KW-0812">Transmembrane</keyword>
<feature type="transmembrane region" description="Helical" evidence="1">
    <location>
        <begin position="43"/>
        <end position="61"/>
    </location>
</feature>
<sequence length="63" mass="6821">MASSYNQYTAMAVFATMTLSSVFTASAQYYDSESQTGASCFPGMSIIMIISSLILSGFAILRW</sequence>
<gene>
    <name evidence="2" type="ORF">ARALYDRAFT_896983</name>
</gene>
<dbReference type="HOGENOM" id="CLU_2888791_0_0_1"/>
<evidence type="ECO:0000256" key="1">
    <source>
        <dbReference type="SAM" id="Phobius"/>
    </source>
</evidence>
<proteinExistence type="predicted"/>
<evidence type="ECO:0000313" key="2">
    <source>
        <dbReference type="EMBL" id="EFH58828.1"/>
    </source>
</evidence>
<name>D7L748_ARALL</name>
<dbReference type="AlphaFoldDB" id="D7L748"/>
<evidence type="ECO:0000313" key="3">
    <source>
        <dbReference type="Proteomes" id="UP000008694"/>
    </source>
</evidence>
<keyword evidence="1" id="KW-0472">Membrane</keyword>
<dbReference type="EMBL" id="GL348715">
    <property type="protein sequence ID" value="EFH58828.1"/>
    <property type="molecule type" value="Genomic_DNA"/>
</dbReference>
<protein>
    <submittedName>
        <fullName evidence="2">Predicted protein</fullName>
    </submittedName>
</protein>